<dbReference type="EMBL" id="MDTU01000001">
    <property type="protein sequence ID" value="ODN43844.1"/>
    <property type="molecule type" value="Genomic_DNA"/>
</dbReference>
<reference evidence="1 2" key="1">
    <citation type="submission" date="2016-08" db="EMBL/GenBank/DDBJ databases">
        <title>Draft genome sequence of Candidatus Piscirickettsia litoralis, from seawater.</title>
        <authorList>
            <person name="Wan X."/>
            <person name="Lee A.J."/>
            <person name="Hou S."/>
            <person name="Donachie S.P."/>
        </authorList>
    </citation>
    <scope>NUCLEOTIDE SEQUENCE [LARGE SCALE GENOMIC DNA]</scope>
    <source>
        <strain evidence="1 2">Y2</strain>
    </source>
</reference>
<protein>
    <submittedName>
        <fullName evidence="1">Uncharacterized protein</fullName>
    </submittedName>
</protein>
<comment type="caution">
    <text evidence="1">The sequence shown here is derived from an EMBL/GenBank/DDBJ whole genome shotgun (WGS) entry which is preliminary data.</text>
</comment>
<name>A0ABX3ACF2_9GAMM</name>
<dbReference type="Proteomes" id="UP000094329">
    <property type="component" value="Unassembled WGS sequence"/>
</dbReference>
<sequence length="187" mass="21288">MINLNLQAIPGNIIKFKRRKTNKTFQQLTEKIASQAQYHCQYCGLSCESFFDIVNIDGNYSNNVESNFALACQLCSPCLLMDQYDISYNGHDRLIYLPEITQAHLNLMVAAMAKLSVSEENKEHIISAKTLYSSLKDRVQFLKEVCQSDLSHPGTFLFINNGENKNYELISGVRLLFPLNRVAEIIL</sequence>
<evidence type="ECO:0000313" key="2">
    <source>
        <dbReference type="Proteomes" id="UP000094329"/>
    </source>
</evidence>
<gene>
    <name evidence="1" type="ORF">BGC07_14295</name>
</gene>
<proteinExistence type="predicted"/>
<accession>A0ABX3ACF2</accession>
<keyword evidence="2" id="KW-1185">Reference proteome</keyword>
<organism evidence="1 2">
    <name type="scientific">Piscirickettsia litoralis</name>
    <dbReference type="NCBI Taxonomy" id="1891921"/>
    <lineage>
        <taxon>Bacteria</taxon>
        <taxon>Pseudomonadati</taxon>
        <taxon>Pseudomonadota</taxon>
        <taxon>Gammaproteobacteria</taxon>
        <taxon>Thiotrichales</taxon>
        <taxon>Piscirickettsiaceae</taxon>
        <taxon>Piscirickettsia</taxon>
    </lineage>
</organism>
<dbReference type="NCBIfam" id="NF038221">
    <property type="entry name" value="IcmJ_DotN_IVB"/>
    <property type="match status" value="1"/>
</dbReference>
<dbReference type="RefSeq" id="WP_069313640.1">
    <property type="nucleotide sequence ID" value="NZ_MDTU01000001.1"/>
</dbReference>
<dbReference type="InterPro" id="IPR053558">
    <property type="entry name" value="T4SS_Dot/Icm_subcomplex"/>
</dbReference>
<evidence type="ECO:0000313" key="1">
    <source>
        <dbReference type="EMBL" id="ODN43844.1"/>
    </source>
</evidence>